<dbReference type="Proteomes" id="UP000030437">
    <property type="component" value="Unassembled WGS sequence"/>
</dbReference>
<comment type="caution">
    <text evidence="2">The sequence shown here is derived from an EMBL/GenBank/DDBJ whole genome shotgun (WGS) entry which is preliminary data.</text>
</comment>
<dbReference type="InterPro" id="IPR031165">
    <property type="entry name" value="GNAT_YJDJ"/>
</dbReference>
<dbReference type="PANTHER" id="PTHR31435">
    <property type="entry name" value="PROTEIN NATD1"/>
    <property type="match status" value="1"/>
</dbReference>
<accession>A0A0A3IDZ2</accession>
<feature type="domain" description="N-acetyltransferase" evidence="1">
    <location>
        <begin position="4"/>
        <end position="90"/>
    </location>
</feature>
<evidence type="ECO:0000313" key="3">
    <source>
        <dbReference type="Proteomes" id="UP000030437"/>
    </source>
</evidence>
<name>A0A0A3IDZ2_9BACI</name>
<keyword evidence="3" id="KW-1185">Reference proteome</keyword>
<dbReference type="Pfam" id="PF14542">
    <property type="entry name" value="Acetyltransf_CG"/>
    <property type="match status" value="1"/>
</dbReference>
<reference evidence="2 3" key="1">
    <citation type="submission" date="2014-02" db="EMBL/GenBank/DDBJ databases">
        <title>Draft genome sequence of Lysinibacillus odysseyi NBRC 100172.</title>
        <authorList>
            <person name="Zhang F."/>
            <person name="Wang G."/>
            <person name="Zhang L."/>
        </authorList>
    </citation>
    <scope>NUCLEOTIDE SEQUENCE [LARGE SCALE GENOMIC DNA]</scope>
    <source>
        <strain evidence="2 3">NBRC 100172</strain>
    </source>
</reference>
<sequence>MKITLMKSKDGFEYIEDGDSKARIIWSQEGNTMVMNGTHVSEELRGQGVGKKLLDEAAAYARENGYKMKAVCPYVADSFEKSSDYNDVKA</sequence>
<dbReference type="Gene3D" id="3.40.630.30">
    <property type="match status" value="1"/>
</dbReference>
<evidence type="ECO:0000259" key="1">
    <source>
        <dbReference type="PROSITE" id="PS51729"/>
    </source>
</evidence>
<dbReference type="GO" id="GO:0016740">
    <property type="term" value="F:transferase activity"/>
    <property type="evidence" value="ECO:0007669"/>
    <property type="project" value="UniProtKB-KW"/>
</dbReference>
<protein>
    <submittedName>
        <fullName evidence="2">Acetyltransferase</fullName>
    </submittedName>
</protein>
<gene>
    <name evidence="2" type="ORF">CD32_20220</name>
</gene>
<dbReference type="SUPFAM" id="SSF55729">
    <property type="entry name" value="Acyl-CoA N-acyltransferases (Nat)"/>
    <property type="match status" value="1"/>
</dbReference>
<dbReference type="eggNOG" id="COG2388">
    <property type="taxonomic scope" value="Bacteria"/>
</dbReference>
<keyword evidence="2" id="KW-0808">Transferase</keyword>
<dbReference type="PANTHER" id="PTHR31435:SF10">
    <property type="entry name" value="BSR4717 PROTEIN"/>
    <property type="match status" value="1"/>
</dbReference>
<organism evidence="2 3">
    <name type="scientific">Lysinibacillus odysseyi 34hs-1 = NBRC 100172</name>
    <dbReference type="NCBI Taxonomy" id="1220589"/>
    <lineage>
        <taxon>Bacteria</taxon>
        <taxon>Bacillati</taxon>
        <taxon>Bacillota</taxon>
        <taxon>Bacilli</taxon>
        <taxon>Bacillales</taxon>
        <taxon>Bacillaceae</taxon>
        <taxon>Lysinibacillus</taxon>
    </lineage>
</organism>
<proteinExistence type="predicted"/>
<dbReference type="STRING" id="1220589.CD32_20220"/>
<dbReference type="PROSITE" id="PS51729">
    <property type="entry name" value="GNAT_YJDJ"/>
    <property type="match status" value="1"/>
</dbReference>
<dbReference type="OrthoDB" id="9793389at2"/>
<dbReference type="CDD" id="cd04301">
    <property type="entry name" value="NAT_SF"/>
    <property type="match status" value="1"/>
</dbReference>
<dbReference type="InterPro" id="IPR016181">
    <property type="entry name" value="Acyl_CoA_acyltransferase"/>
</dbReference>
<dbReference type="AlphaFoldDB" id="A0A0A3IDZ2"/>
<dbReference type="InterPro" id="IPR045057">
    <property type="entry name" value="Gcn5-rel_NAT"/>
</dbReference>
<dbReference type="EMBL" id="JPVP01000060">
    <property type="protein sequence ID" value="KGR81675.1"/>
    <property type="molecule type" value="Genomic_DNA"/>
</dbReference>
<evidence type="ECO:0000313" key="2">
    <source>
        <dbReference type="EMBL" id="KGR81675.1"/>
    </source>
</evidence>